<dbReference type="Gene3D" id="3.10.450.50">
    <property type="match status" value="1"/>
</dbReference>
<dbReference type="SUPFAM" id="SSF46934">
    <property type="entry name" value="UBA-like"/>
    <property type="match status" value="1"/>
</dbReference>
<dbReference type="InterPro" id="IPR015245">
    <property type="entry name" value="Tap_RNA-bd"/>
</dbReference>
<feature type="region of interest" description="Disordered" evidence="8">
    <location>
        <begin position="1"/>
        <end position="26"/>
    </location>
</feature>
<dbReference type="PROSITE" id="PS50177">
    <property type="entry name" value="NTF2_DOMAIN"/>
    <property type="match status" value="1"/>
</dbReference>
<keyword evidence="3" id="KW-0813">Transport</keyword>
<evidence type="ECO:0000256" key="5">
    <source>
        <dbReference type="ARBA" id="ARBA00022737"/>
    </source>
</evidence>
<evidence type="ECO:0000259" key="9">
    <source>
        <dbReference type="PROSITE" id="PS50177"/>
    </source>
</evidence>
<evidence type="ECO:0000256" key="3">
    <source>
        <dbReference type="ARBA" id="ARBA00022448"/>
    </source>
</evidence>
<proteinExistence type="inferred from homology"/>
<keyword evidence="11" id="KW-1185">Reference proteome</keyword>
<evidence type="ECO:0000256" key="6">
    <source>
        <dbReference type="ARBA" id="ARBA00022816"/>
    </source>
</evidence>
<dbReference type="GO" id="GO:0016973">
    <property type="term" value="P:poly(A)+ mRNA export from nucleus"/>
    <property type="evidence" value="ECO:0007669"/>
    <property type="project" value="TreeGrafter"/>
</dbReference>
<evidence type="ECO:0000256" key="1">
    <source>
        <dbReference type="ARBA" id="ARBA00004123"/>
    </source>
</evidence>
<dbReference type="CDD" id="cd14342">
    <property type="entry name" value="UBA_TAP-C"/>
    <property type="match status" value="1"/>
</dbReference>
<dbReference type="GO" id="GO:0005654">
    <property type="term" value="C:nucleoplasm"/>
    <property type="evidence" value="ECO:0007669"/>
    <property type="project" value="UniProtKB-SubCell"/>
</dbReference>
<dbReference type="InterPro" id="IPR012677">
    <property type="entry name" value="Nucleotide-bd_a/b_plait_sf"/>
</dbReference>
<reference evidence="12 13" key="1">
    <citation type="submission" date="2025-05" db="UniProtKB">
        <authorList>
            <consortium name="RefSeq"/>
        </authorList>
    </citation>
    <scope>IDENTIFICATION</scope>
</reference>
<dbReference type="InterPro" id="IPR057125">
    <property type="entry name" value="NXF1/2/3/5-like_LRR"/>
</dbReference>
<dbReference type="Gene3D" id="3.30.70.330">
    <property type="match status" value="1"/>
</dbReference>
<dbReference type="Proteomes" id="UP001652624">
    <property type="component" value="Chromosome X"/>
</dbReference>
<protein>
    <submittedName>
        <fullName evidence="12 13">Nuclear RNA export factor 2-like isoform X1</fullName>
    </submittedName>
</protein>
<dbReference type="AlphaFoldDB" id="A0A1S3AMJ7"/>
<dbReference type="STRING" id="9365.ENSEEUP00000001740"/>
<accession>A0A1S3AMJ7</accession>
<dbReference type="OrthoDB" id="9665491at2759"/>
<dbReference type="RefSeq" id="XP_007537724.2">
    <property type="nucleotide sequence ID" value="XM_007537662.2"/>
</dbReference>
<dbReference type="GO" id="GO:0003723">
    <property type="term" value="F:RNA binding"/>
    <property type="evidence" value="ECO:0007669"/>
    <property type="project" value="InterPro"/>
</dbReference>
<dbReference type="InParanoid" id="A0A1S3AMJ7"/>
<dbReference type="Pfam" id="PF24048">
    <property type="entry name" value="LRR_NXF1-5"/>
    <property type="match status" value="1"/>
</dbReference>
<sequence>MSERQEEQKRHLQLMKRGADGNEEYSGTFQVRKKESSYFQDNCGKRNSCEQSEYKPQPLYFQEEDDSVEMRDVQDELQVRHTPCNVTHKRKVKWHYQSQIHITVWKNKKALENKVGETMQDRTLRNWFKVTIPWGRKYDKEWLMNSIQNHCSVPFTPVDFHYVRNRARFFIQDSSIASELKDVSYKICDEENQKICIFVNKCAAPFSVQNKLEPEEMYQLEMTMNKRYDVTQQALDLQTLRFDPDLVGHEIDIILNRRNCMSAALKIIEKNFPNLLSLNLCNNKLYQLDGLCDIIPKAPMIKILNLSNNELSSTWEVSKIKGLKLEELWLEGNPLCDTFSDQLTYVSVIRSYFPKLRCLDGQNFTSPTALDISSPDLVKPCQKTCKEPEELRNLIRQFLRQYYSLYDNGDRQGLLAAYHEESCFSLSVSSNPEDIALNSLCDIYKESRNMKMIKDDYLRLQLLKHTKHDVVRSLCVLPKTQHDLNSFVVDLLIQTDTMLCFSVHGVFKEVEGSSQGSLRAFVRTFITTPGCCSNLCIMNDELFVRVATAREAQCSLSLQTPTSVFNFKPTLSQEQQEMVQSFSTQSGMNFHWSQKCLQDNEWNYIKACEVFIMLKTEGRIPMEAFQ</sequence>
<keyword evidence="5" id="KW-0677">Repeat</keyword>
<dbReference type="Gene3D" id="3.80.10.10">
    <property type="entry name" value="Ribonuclease Inhibitor"/>
    <property type="match status" value="1"/>
</dbReference>
<evidence type="ECO:0000313" key="11">
    <source>
        <dbReference type="Proteomes" id="UP001652624"/>
    </source>
</evidence>
<keyword evidence="4" id="KW-0433">Leucine-rich repeat</keyword>
<keyword evidence="6" id="KW-0509">mRNA transport</keyword>
<dbReference type="InterPro" id="IPR009060">
    <property type="entry name" value="UBA-like_sf"/>
</dbReference>
<evidence type="ECO:0000259" key="10">
    <source>
        <dbReference type="PROSITE" id="PS51281"/>
    </source>
</evidence>
<evidence type="ECO:0000313" key="13">
    <source>
        <dbReference type="RefSeq" id="XP_060039567.1"/>
    </source>
</evidence>
<keyword evidence="7" id="KW-0539">Nucleus</keyword>
<gene>
    <name evidence="12 13" type="primary">LOC103126750</name>
</gene>
<evidence type="ECO:0000256" key="2">
    <source>
        <dbReference type="ARBA" id="ARBA00009285"/>
    </source>
</evidence>
<dbReference type="InterPro" id="IPR035979">
    <property type="entry name" value="RBD_domain_sf"/>
</dbReference>
<dbReference type="SUPFAM" id="SSF52058">
    <property type="entry name" value="L domain-like"/>
    <property type="match status" value="1"/>
</dbReference>
<feature type="domain" description="TAP-C" evidence="10">
    <location>
        <begin position="573"/>
        <end position="626"/>
    </location>
</feature>
<dbReference type="InterPro" id="IPR002075">
    <property type="entry name" value="NTF2_dom"/>
</dbReference>
<feature type="domain" description="NTF2" evidence="9">
    <location>
        <begin position="394"/>
        <end position="544"/>
    </location>
</feature>
<evidence type="ECO:0000256" key="4">
    <source>
        <dbReference type="ARBA" id="ARBA00022614"/>
    </source>
</evidence>
<dbReference type="PANTHER" id="PTHR10662:SF15">
    <property type="entry name" value="NUCLEAR RNA EXPORT FACTOR 5"/>
    <property type="match status" value="1"/>
</dbReference>
<dbReference type="GeneID" id="103126750"/>
<dbReference type="Gene3D" id="1.10.8.10">
    <property type="entry name" value="DNA helicase RuvA subunit, C-terminal domain"/>
    <property type="match status" value="1"/>
</dbReference>
<comment type="similarity">
    <text evidence="2">Belongs to the NXF family.</text>
</comment>
<dbReference type="InterPro" id="IPR032675">
    <property type="entry name" value="LRR_dom_sf"/>
</dbReference>
<dbReference type="PROSITE" id="PS51281">
    <property type="entry name" value="TAP_C"/>
    <property type="match status" value="1"/>
</dbReference>
<organism evidence="11 12">
    <name type="scientific">Erinaceus europaeus</name>
    <name type="common">Western European hedgehog</name>
    <dbReference type="NCBI Taxonomy" id="9365"/>
    <lineage>
        <taxon>Eukaryota</taxon>
        <taxon>Metazoa</taxon>
        <taxon>Chordata</taxon>
        <taxon>Craniata</taxon>
        <taxon>Vertebrata</taxon>
        <taxon>Euteleostomi</taxon>
        <taxon>Mammalia</taxon>
        <taxon>Eutheria</taxon>
        <taxon>Laurasiatheria</taxon>
        <taxon>Eulipotyphla</taxon>
        <taxon>Erinaceidae</taxon>
        <taxon>Erinaceinae</taxon>
        <taxon>Erinaceus</taxon>
    </lineage>
</organism>
<dbReference type="InterPro" id="IPR005637">
    <property type="entry name" value="TAP_C_dom"/>
</dbReference>
<dbReference type="InterPro" id="IPR032710">
    <property type="entry name" value="NTF2-like_dom_sf"/>
</dbReference>
<dbReference type="PANTHER" id="PTHR10662">
    <property type="entry name" value="NUCLEAR RNA EXPORT FACTOR"/>
    <property type="match status" value="1"/>
</dbReference>
<dbReference type="SUPFAM" id="SSF54427">
    <property type="entry name" value="NTF2-like"/>
    <property type="match status" value="1"/>
</dbReference>
<dbReference type="eggNOG" id="KOG3763">
    <property type="taxonomic scope" value="Eukaryota"/>
</dbReference>
<evidence type="ECO:0000256" key="7">
    <source>
        <dbReference type="ARBA" id="ARBA00023242"/>
    </source>
</evidence>
<comment type="subcellular location">
    <subcellularLocation>
        <location evidence="1">Nucleus</location>
    </subcellularLocation>
</comment>
<dbReference type="Pfam" id="PF22602">
    <property type="entry name" value="NXF_NTF2"/>
    <property type="match status" value="1"/>
</dbReference>
<dbReference type="InterPro" id="IPR018222">
    <property type="entry name" value="Nuclear_transport_factor_2_euk"/>
</dbReference>
<evidence type="ECO:0000256" key="8">
    <source>
        <dbReference type="SAM" id="MobiDB-lite"/>
    </source>
</evidence>
<name>A0A1S3AMJ7_ERIEU</name>
<dbReference type="SUPFAM" id="SSF54928">
    <property type="entry name" value="RNA-binding domain, RBD"/>
    <property type="match status" value="1"/>
</dbReference>
<feature type="compositionally biased region" description="Basic and acidic residues" evidence="8">
    <location>
        <begin position="1"/>
        <end position="10"/>
    </location>
</feature>
<dbReference type="GO" id="GO:0005737">
    <property type="term" value="C:cytoplasm"/>
    <property type="evidence" value="ECO:0007669"/>
    <property type="project" value="UniProtKB-SubCell"/>
</dbReference>
<dbReference type="RefSeq" id="XP_060039567.1">
    <property type="nucleotide sequence ID" value="XM_060183584.1"/>
</dbReference>
<dbReference type="Pfam" id="PF03943">
    <property type="entry name" value="TAP_C"/>
    <property type="match status" value="1"/>
</dbReference>
<evidence type="ECO:0000313" key="12">
    <source>
        <dbReference type="RefSeq" id="XP_007537724.2"/>
    </source>
</evidence>
<dbReference type="InterPro" id="IPR030217">
    <property type="entry name" value="NXF_fam"/>
</dbReference>
<dbReference type="SMART" id="SM00804">
    <property type="entry name" value="TAP_C"/>
    <property type="match status" value="1"/>
</dbReference>
<dbReference type="Pfam" id="PF09162">
    <property type="entry name" value="Tap-RNA_bind"/>
    <property type="match status" value="1"/>
</dbReference>